<dbReference type="Proteomes" id="UP000426328">
    <property type="component" value="Chromosome"/>
</dbReference>
<gene>
    <name evidence="2" type="ORF">D1866_10995</name>
    <name evidence="1" type="ORF">GFB69_02435</name>
</gene>
<protein>
    <recommendedName>
        <fullName evidence="5">Phosphoesterase</fullName>
    </recommendedName>
</protein>
<dbReference type="KEGG" id="aamb:D1866_10995"/>
<evidence type="ECO:0000313" key="3">
    <source>
        <dbReference type="Proteomes" id="UP000426328"/>
    </source>
</evidence>
<evidence type="ECO:0000313" key="2">
    <source>
        <dbReference type="EMBL" id="QGR22442.1"/>
    </source>
</evidence>
<dbReference type="SUPFAM" id="SSF56300">
    <property type="entry name" value="Metallo-dependent phosphatases"/>
    <property type="match status" value="1"/>
</dbReference>
<sequence length="164" mass="18489">MKKLAMITRFPCQEDAVEYINNNFDGVIGLGDVECPQYLNNFHGILGEMESVYIMKYLKKTERLITKEFLGLSTDFSTEISITHFPPKGFKSGIIINVEIGKKEISAKILSSKTKIVIHGHSENQTIVNSHGFQVISIGAFEKGYLAIYYPEEKKIQLSKISSH</sequence>
<reference evidence="1 4" key="1">
    <citation type="submission" date="2019-10" db="EMBL/GenBank/DDBJ databases">
        <title>Comparative genomics of sulfur disproportionating microorganisms.</title>
        <authorList>
            <person name="Ward L.M."/>
            <person name="Bertran E."/>
            <person name="Johnston D."/>
        </authorList>
    </citation>
    <scope>NUCLEOTIDE SEQUENCE [LARGE SCALE GENOMIC DNA]</scope>
    <source>
        <strain evidence="1 4">DSM 3772</strain>
    </source>
</reference>
<dbReference type="Proteomes" id="UP000474054">
    <property type="component" value="Unassembled WGS sequence"/>
</dbReference>
<dbReference type="AlphaFoldDB" id="A0A650CXS9"/>
<reference evidence="2 3" key="2">
    <citation type="submission" date="2019-10" db="EMBL/GenBank/DDBJ databases">
        <title>Genome Sequences from Six Type Strain Members of the Archaeal Family Sulfolobaceae: Acidianus ambivalens, Acidianus infernus, Metallosphaera prunae, Stygiolobus azoricus, Sulfolobus metallicus, and Sulfurisphaera ohwakuensis.</title>
        <authorList>
            <person name="Counts J.A."/>
            <person name="Kelly R.M."/>
        </authorList>
    </citation>
    <scope>NUCLEOTIDE SEQUENCE [LARGE SCALE GENOMIC DNA]</scope>
    <source>
        <strain evidence="2 3">LEI 10</strain>
    </source>
</reference>
<evidence type="ECO:0008006" key="5">
    <source>
        <dbReference type="Google" id="ProtNLM"/>
    </source>
</evidence>
<proteinExistence type="predicted"/>
<accession>A0A650CXS9</accession>
<dbReference type="EMBL" id="WHYS01000001">
    <property type="protein sequence ID" value="MQL54637.1"/>
    <property type="molecule type" value="Genomic_DNA"/>
</dbReference>
<organism evidence="2 3">
    <name type="scientific">Acidianus ambivalens</name>
    <name type="common">Desulfurolobus ambivalens</name>
    <dbReference type="NCBI Taxonomy" id="2283"/>
    <lineage>
        <taxon>Archaea</taxon>
        <taxon>Thermoproteota</taxon>
        <taxon>Thermoprotei</taxon>
        <taxon>Sulfolobales</taxon>
        <taxon>Sulfolobaceae</taxon>
        <taxon>Acidianus</taxon>
    </lineage>
</organism>
<name>A0A650CXS9_ACIAM</name>
<dbReference type="Gene3D" id="3.60.21.10">
    <property type="match status" value="1"/>
</dbReference>
<evidence type="ECO:0000313" key="1">
    <source>
        <dbReference type="EMBL" id="MQL54637.1"/>
    </source>
</evidence>
<dbReference type="EMBL" id="CP045482">
    <property type="protein sequence ID" value="QGR22442.1"/>
    <property type="molecule type" value="Genomic_DNA"/>
</dbReference>
<dbReference type="InterPro" id="IPR029052">
    <property type="entry name" value="Metallo-depent_PP-like"/>
</dbReference>
<evidence type="ECO:0000313" key="4">
    <source>
        <dbReference type="Proteomes" id="UP000474054"/>
    </source>
</evidence>
<keyword evidence="3" id="KW-1185">Reference proteome</keyword>